<accession>A0A0P8AC12</accession>
<dbReference type="EMBL" id="LKCM01000333">
    <property type="protein sequence ID" value="KPQ41589.1"/>
    <property type="molecule type" value="Genomic_DNA"/>
</dbReference>
<dbReference type="AlphaFoldDB" id="A0A0P8AC12"/>
<protein>
    <submittedName>
        <fullName evidence="2">Nucleotidyltransferase domain protein</fullName>
    </submittedName>
</protein>
<dbReference type="GO" id="GO:0016779">
    <property type="term" value="F:nucleotidyltransferase activity"/>
    <property type="evidence" value="ECO:0007669"/>
    <property type="project" value="InterPro"/>
</dbReference>
<dbReference type="InterPro" id="IPR043519">
    <property type="entry name" value="NT_sf"/>
</dbReference>
<comment type="caution">
    <text evidence="2">The sequence shown here is derived from an EMBL/GenBank/DDBJ whole genome shotgun (WGS) entry which is preliminary data.</text>
</comment>
<dbReference type="InterPro" id="IPR002934">
    <property type="entry name" value="Polymerase_NTP_transf_dom"/>
</dbReference>
<evidence type="ECO:0000313" key="2">
    <source>
        <dbReference type="EMBL" id="KPQ41589.1"/>
    </source>
</evidence>
<evidence type="ECO:0000259" key="1">
    <source>
        <dbReference type="Pfam" id="PF01909"/>
    </source>
</evidence>
<keyword evidence="2" id="KW-0808">Transferase</keyword>
<reference evidence="2 3" key="1">
    <citation type="submission" date="2015-09" db="EMBL/GenBank/DDBJ databases">
        <title>A metagenomics-based metabolic model of nitrate-dependent anaerobic oxidation of methane by Methanoperedens-like archaea.</title>
        <authorList>
            <person name="Arshad A."/>
            <person name="Speth D.R."/>
            <person name="De Graaf R.M."/>
            <person name="Op Den Camp H.J."/>
            <person name="Jetten M.S."/>
            <person name="Welte C.U."/>
        </authorList>
    </citation>
    <scope>NUCLEOTIDE SEQUENCE [LARGE SCALE GENOMIC DNA]</scope>
</reference>
<sequence>MIRACKKNDIYFLGLFGSYARGEQKEDRDVDFLQALIIDFSLVSSISR</sequence>
<dbReference type="SUPFAM" id="SSF81301">
    <property type="entry name" value="Nucleotidyltransferase"/>
    <property type="match status" value="1"/>
</dbReference>
<feature type="domain" description="Polymerase nucleotidyl transferase" evidence="1">
    <location>
        <begin position="4"/>
        <end position="33"/>
    </location>
</feature>
<dbReference type="Gene3D" id="3.30.460.10">
    <property type="entry name" value="Beta Polymerase, domain 2"/>
    <property type="match status" value="1"/>
</dbReference>
<gene>
    <name evidence="2" type="ORF">MPEBLZ_03836</name>
</gene>
<dbReference type="CDD" id="cd05403">
    <property type="entry name" value="NT_KNTase_like"/>
    <property type="match status" value="1"/>
</dbReference>
<proteinExistence type="predicted"/>
<organism evidence="2 3">
    <name type="scientific">Candidatus Methanoperedens nitratireducens</name>
    <dbReference type="NCBI Taxonomy" id="1392998"/>
    <lineage>
        <taxon>Archaea</taxon>
        <taxon>Methanobacteriati</taxon>
        <taxon>Methanobacteriota</taxon>
        <taxon>Stenosarchaea group</taxon>
        <taxon>Methanomicrobia</taxon>
        <taxon>Methanosarcinales</taxon>
        <taxon>ANME-2 cluster</taxon>
        <taxon>Candidatus Methanoperedentaceae</taxon>
        <taxon>Candidatus Methanoperedens</taxon>
    </lineage>
</organism>
<dbReference type="Pfam" id="PF01909">
    <property type="entry name" value="NTP_transf_2"/>
    <property type="match status" value="1"/>
</dbReference>
<name>A0A0P8AC12_9EURY</name>
<dbReference type="Proteomes" id="UP000050360">
    <property type="component" value="Unassembled WGS sequence"/>
</dbReference>
<evidence type="ECO:0000313" key="3">
    <source>
        <dbReference type="Proteomes" id="UP000050360"/>
    </source>
</evidence>